<feature type="transmembrane region" description="Helical" evidence="1">
    <location>
        <begin position="86"/>
        <end position="107"/>
    </location>
</feature>
<keyword evidence="3" id="KW-1185">Reference proteome</keyword>
<keyword evidence="1" id="KW-0472">Membrane</keyword>
<feature type="transmembrane region" description="Helical" evidence="1">
    <location>
        <begin position="59"/>
        <end position="79"/>
    </location>
</feature>
<organism evidence="2 3">
    <name type="scientific">Arenimonas fontis</name>
    <dbReference type="NCBI Taxonomy" id="2608255"/>
    <lineage>
        <taxon>Bacteria</taxon>
        <taxon>Pseudomonadati</taxon>
        <taxon>Pseudomonadota</taxon>
        <taxon>Gammaproteobacteria</taxon>
        <taxon>Lysobacterales</taxon>
        <taxon>Lysobacteraceae</taxon>
        <taxon>Arenimonas</taxon>
    </lineage>
</organism>
<evidence type="ECO:0000313" key="2">
    <source>
        <dbReference type="EMBL" id="KAA2283266.1"/>
    </source>
</evidence>
<dbReference type="AlphaFoldDB" id="A0A5B2Z4Z3"/>
<keyword evidence="1" id="KW-1133">Transmembrane helix</keyword>
<evidence type="ECO:0000313" key="3">
    <source>
        <dbReference type="Proteomes" id="UP000322165"/>
    </source>
</evidence>
<sequence length="108" mass="10963">MFQLALGLAAAAVVAAVMGGAAGLSTLTGAVVIAAAQFVFAWRTELRSRTAPAALQFGRLLLGTVLKWGVIGAGLVLAMTQGLVPAYVLGGAVVATLAQLFSLPWLLR</sequence>
<comment type="caution">
    <text evidence="2">The sequence shown here is derived from an EMBL/GenBank/DDBJ whole genome shotgun (WGS) entry which is preliminary data.</text>
</comment>
<dbReference type="Proteomes" id="UP000322165">
    <property type="component" value="Unassembled WGS sequence"/>
</dbReference>
<accession>A0A5B2Z4Z3</accession>
<gene>
    <name evidence="2" type="ORF">F0415_12350</name>
</gene>
<dbReference type="RefSeq" id="WP_149861526.1">
    <property type="nucleotide sequence ID" value="NZ_VUOD01000018.1"/>
</dbReference>
<reference evidence="2 3" key="2">
    <citation type="submission" date="2019-09" db="EMBL/GenBank/DDBJ databases">
        <authorList>
            <person name="Mazur A."/>
        </authorList>
    </citation>
    <scope>NUCLEOTIDE SEQUENCE [LARGE SCALE GENOMIC DNA]</scope>
    <source>
        <strain evidence="2 3">3729k</strain>
    </source>
</reference>
<reference evidence="2 3" key="1">
    <citation type="submission" date="2019-09" db="EMBL/GenBank/DDBJ databases">
        <title>Arenimonas chukotkensis sp. nov., a bacterium isolated from Chukotka hot spring, Arctic region, Russia.</title>
        <authorList>
            <person name="Zayulina K.S."/>
            <person name="Prokofeva M.I."/>
            <person name="Elcheninov A.G."/>
            <person name="Novikov A."/>
            <person name="Kochetkova T.V."/>
            <person name="Kublanov I.V."/>
        </authorList>
    </citation>
    <scope>NUCLEOTIDE SEQUENCE [LARGE SCALE GENOMIC DNA]</scope>
    <source>
        <strain evidence="2 3">3729k</strain>
    </source>
</reference>
<protein>
    <submittedName>
        <fullName evidence="2">Uncharacterized protein</fullName>
    </submittedName>
</protein>
<evidence type="ECO:0000256" key="1">
    <source>
        <dbReference type="SAM" id="Phobius"/>
    </source>
</evidence>
<proteinExistence type="predicted"/>
<name>A0A5B2Z4Z3_9GAMM</name>
<keyword evidence="1" id="KW-0812">Transmembrane</keyword>
<dbReference type="EMBL" id="VUOD01000018">
    <property type="protein sequence ID" value="KAA2283266.1"/>
    <property type="molecule type" value="Genomic_DNA"/>
</dbReference>